<name>A0ABN9H516_9NEOB</name>
<protein>
    <submittedName>
        <fullName evidence="1">Uncharacterized protein</fullName>
    </submittedName>
</protein>
<evidence type="ECO:0000313" key="1">
    <source>
        <dbReference type="EMBL" id="CAI9615803.1"/>
    </source>
</evidence>
<evidence type="ECO:0000313" key="2">
    <source>
        <dbReference type="Proteomes" id="UP001162483"/>
    </source>
</evidence>
<comment type="caution">
    <text evidence="1">The sequence shown here is derived from an EMBL/GenBank/DDBJ whole genome shotgun (WGS) entry which is preliminary data.</text>
</comment>
<proteinExistence type="predicted"/>
<gene>
    <name evidence="1" type="ORF">SPARVUS_LOCUS15296817</name>
</gene>
<reference evidence="1" key="1">
    <citation type="submission" date="2023-05" db="EMBL/GenBank/DDBJ databases">
        <authorList>
            <person name="Stuckert A."/>
        </authorList>
    </citation>
    <scope>NUCLEOTIDE SEQUENCE</scope>
</reference>
<dbReference type="Proteomes" id="UP001162483">
    <property type="component" value="Unassembled WGS sequence"/>
</dbReference>
<accession>A0ABN9H516</accession>
<keyword evidence="2" id="KW-1185">Reference proteome</keyword>
<organism evidence="1 2">
    <name type="scientific">Staurois parvus</name>
    <dbReference type="NCBI Taxonomy" id="386267"/>
    <lineage>
        <taxon>Eukaryota</taxon>
        <taxon>Metazoa</taxon>
        <taxon>Chordata</taxon>
        <taxon>Craniata</taxon>
        <taxon>Vertebrata</taxon>
        <taxon>Euteleostomi</taxon>
        <taxon>Amphibia</taxon>
        <taxon>Batrachia</taxon>
        <taxon>Anura</taxon>
        <taxon>Neobatrachia</taxon>
        <taxon>Ranoidea</taxon>
        <taxon>Ranidae</taxon>
        <taxon>Staurois</taxon>
    </lineage>
</organism>
<sequence>MQGRVAIYKRPLRPLLVRAPWERAAPQSVVRDLCARSRSRDH</sequence>
<dbReference type="EMBL" id="CATNWA010019941">
    <property type="protein sequence ID" value="CAI9615803.1"/>
    <property type="molecule type" value="Genomic_DNA"/>
</dbReference>